<keyword evidence="3" id="KW-0472">Membrane</keyword>
<protein>
    <recommendedName>
        <fullName evidence="4">Link domain-containing protein</fullName>
    </recommendedName>
</protein>
<evidence type="ECO:0000256" key="1">
    <source>
        <dbReference type="ARBA" id="ARBA00023157"/>
    </source>
</evidence>
<feature type="region of interest" description="Disordered" evidence="2">
    <location>
        <begin position="192"/>
        <end position="224"/>
    </location>
</feature>
<evidence type="ECO:0000256" key="3">
    <source>
        <dbReference type="SAM" id="Phobius"/>
    </source>
</evidence>
<organism evidence="5">
    <name type="scientific">viral metagenome</name>
    <dbReference type="NCBI Taxonomy" id="1070528"/>
    <lineage>
        <taxon>unclassified sequences</taxon>
        <taxon>metagenomes</taxon>
        <taxon>organismal metagenomes</taxon>
    </lineage>
</organism>
<dbReference type="InterPro" id="IPR000538">
    <property type="entry name" value="Link_dom"/>
</dbReference>
<evidence type="ECO:0000313" key="5">
    <source>
        <dbReference type="EMBL" id="QHT18590.1"/>
    </source>
</evidence>
<feature type="compositionally biased region" description="Low complexity" evidence="2">
    <location>
        <begin position="200"/>
        <end position="215"/>
    </location>
</feature>
<dbReference type="PROSITE" id="PS50963">
    <property type="entry name" value="LINK_2"/>
    <property type="match status" value="1"/>
</dbReference>
<evidence type="ECO:0000259" key="4">
    <source>
        <dbReference type="PROSITE" id="PS50963"/>
    </source>
</evidence>
<evidence type="ECO:0000256" key="2">
    <source>
        <dbReference type="SAM" id="MobiDB-lite"/>
    </source>
</evidence>
<dbReference type="InterPro" id="IPR016187">
    <property type="entry name" value="CTDL_fold"/>
</dbReference>
<dbReference type="InterPro" id="IPR016186">
    <property type="entry name" value="C-type_lectin-like/link_sf"/>
</dbReference>
<feature type="domain" description="Link" evidence="4">
    <location>
        <begin position="224"/>
        <end position="323"/>
    </location>
</feature>
<dbReference type="SMART" id="SM00445">
    <property type="entry name" value="LINK"/>
    <property type="match status" value="1"/>
</dbReference>
<dbReference type="GO" id="GO:0005540">
    <property type="term" value="F:hyaluronic acid binding"/>
    <property type="evidence" value="ECO:0007669"/>
    <property type="project" value="InterPro"/>
</dbReference>
<reference evidence="5" key="1">
    <citation type="journal article" date="2020" name="Nature">
        <title>Giant virus diversity and host interactions through global metagenomics.</title>
        <authorList>
            <person name="Schulz F."/>
            <person name="Roux S."/>
            <person name="Paez-Espino D."/>
            <person name="Jungbluth S."/>
            <person name="Walsh D.A."/>
            <person name="Denef V.J."/>
            <person name="McMahon K.D."/>
            <person name="Konstantinidis K.T."/>
            <person name="Eloe-Fadrosh E.A."/>
            <person name="Kyrpides N.C."/>
            <person name="Woyke T."/>
        </authorList>
    </citation>
    <scope>NUCLEOTIDE SEQUENCE</scope>
    <source>
        <strain evidence="5">GVMAG-M-3300023174-47</strain>
    </source>
</reference>
<sequence length="379" mass="40015">MSMAANTCTKSLTGALTLASAGTKDGVPCYKNVSGKWMEVVDPNTNPAAKSSWDMSAPFGFSVPGSTNSTQNSAAAPPATSTFDPVAEFKSLWAGKPGSTGPAVIPDTTTSSKKSQAETILNSGGLLILICVVLVLLSVVTFVSTGSFLATLVVIAILIGVILLLGKLGILKIYFDDSWMLHIEYHDMDADSTTDNSDMSDQASKSSPAPSKSDQTASAPKPVGQSEVFHIGGNDYTYEDAPAVCAAYDSELATYDQLNAALSLGAEWCAYGWSQGGMALYPTQQSTWTQLQADPNKSTACGRPGINGGYFDPATKFGVNCYGPKPSDNTNAKYPLPLPGSDPSAFNQMVNKFRSQMNTMKVNAFNRSAWSGWNLSAHQ</sequence>
<feature type="transmembrane region" description="Helical" evidence="3">
    <location>
        <begin position="148"/>
        <end position="170"/>
    </location>
</feature>
<name>A0A6C0DQY3_9ZZZZ</name>
<dbReference type="GO" id="GO:0007155">
    <property type="term" value="P:cell adhesion"/>
    <property type="evidence" value="ECO:0007669"/>
    <property type="project" value="InterPro"/>
</dbReference>
<keyword evidence="1" id="KW-1015">Disulfide bond</keyword>
<dbReference type="EMBL" id="MN739658">
    <property type="protein sequence ID" value="QHT18590.1"/>
    <property type="molecule type" value="Genomic_DNA"/>
</dbReference>
<keyword evidence="3" id="KW-1133">Transmembrane helix</keyword>
<keyword evidence="3" id="KW-0812">Transmembrane</keyword>
<dbReference type="Gene3D" id="3.10.100.10">
    <property type="entry name" value="Mannose-Binding Protein A, subunit A"/>
    <property type="match status" value="1"/>
</dbReference>
<proteinExistence type="predicted"/>
<accession>A0A6C0DQY3</accession>
<feature type="transmembrane region" description="Helical" evidence="3">
    <location>
        <begin position="120"/>
        <end position="142"/>
    </location>
</feature>
<dbReference type="SUPFAM" id="SSF56436">
    <property type="entry name" value="C-type lectin-like"/>
    <property type="match status" value="1"/>
</dbReference>
<dbReference type="AlphaFoldDB" id="A0A6C0DQY3"/>
<dbReference type="Pfam" id="PF00193">
    <property type="entry name" value="Xlink"/>
    <property type="match status" value="1"/>
</dbReference>